<protein>
    <submittedName>
        <fullName evidence="1">Uncharacterized protein</fullName>
    </submittedName>
</protein>
<dbReference type="AlphaFoldDB" id="A0AAV8ZXL6"/>
<gene>
    <name evidence="1" type="ORF">NQ314_000374</name>
</gene>
<dbReference type="InterPro" id="IPR033616">
    <property type="entry name" value="BLTP1"/>
</dbReference>
<name>A0AAV8ZXL6_9CUCU</name>
<organism evidence="1 2">
    <name type="scientific">Rhamnusium bicolor</name>
    <dbReference type="NCBI Taxonomy" id="1586634"/>
    <lineage>
        <taxon>Eukaryota</taxon>
        <taxon>Metazoa</taxon>
        <taxon>Ecdysozoa</taxon>
        <taxon>Arthropoda</taxon>
        <taxon>Hexapoda</taxon>
        <taxon>Insecta</taxon>
        <taxon>Pterygota</taxon>
        <taxon>Neoptera</taxon>
        <taxon>Endopterygota</taxon>
        <taxon>Coleoptera</taxon>
        <taxon>Polyphaga</taxon>
        <taxon>Cucujiformia</taxon>
        <taxon>Chrysomeloidea</taxon>
        <taxon>Cerambycidae</taxon>
        <taxon>Lepturinae</taxon>
        <taxon>Rhagiini</taxon>
        <taxon>Rhamnusium</taxon>
    </lineage>
</organism>
<proteinExistence type="predicted"/>
<dbReference type="EMBL" id="JANEYF010000117">
    <property type="protein sequence ID" value="KAJ8972148.1"/>
    <property type="molecule type" value="Genomic_DNA"/>
</dbReference>
<dbReference type="GO" id="GO:0048488">
    <property type="term" value="P:synaptic vesicle endocytosis"/>
    <property type="evidence" value="ECO:0007669"/>
    <property type="project" value="TreeGrafter"/>
</dbReference>
<comment type="caution">
    <text evidence="1">The sequence shown here is derived from an EMBL/GenBank/DDBJ whole genome shotgun (WGS) entry which is preliminary data.</text>
</comment>
<reference evidence="1" key="1">
    <citation type="journal article" date="2023" name="Insect Mol. Biol.">
        <title>Genome sequencing provides insights into the evolution of gene families encoding plant cell wall-degrading enzymes in longhorned beetles.</title>
        <authorList>
            <person name="Shin N.R."/>
            <person name="Okamura Y."/>
            <person name="Kirsch R."/>
            <person name="Pauchet Y."/>
        </authorList>
    </citation>
    <scope>NUCLEOTIDE SEQUENCE</scope>
    <source>
        <strain evidence="1">RBIC_L_NR</strain>
    </source>
</reference>
<dbReference type="PANTHER" id="PTHR31640">
    <property type="entry name" value="TRANSMEMBRANE PROTEIN KIAA1109"/>
    <property type="match status" value="1"/>
</dbReference>
<sequence>MHDIRGHAMFSDVGQSLDQDTIEYAWLVEIQLGKLSGKLTTPQLYSILACLETLILLITDDLK</sequence>
<evidence type="ECO:0000313" key="1">
    <source>
        <dbReference type="EMBL" id="KAJ8972148.1"/>
    </source>
</evidence>
<keyword evidence="2" id="KW-1185">Reference proteome</keyword>
<dbReference type="GO" id="GO:0098793">
    <property type="term" value="C:presynapse"/>
    <property type="evidence" value="ECO:0007669"/>
    <property type="project" value="GOC"/>
</dbReference>
<evidence type="ECO:0000313" key="2">
    <source>
        <dbReference type="Proteomes" id="UP001162156"/>
    </source>
</evidence>
<dbReference type="PANTHER" id="PTHR31640:SF1">
    <property type="entry name" value="BRIDGE-LIKE LIPID TRANSFER PROTEIN FAMILY MEMBER 1"/>
    <property type="match status" value="1"/>
</dbReference>
<accession>A0AAV8ZXL6</accession>
<dbReference type="Proteomes" id="UP001162156">
    <property type="component" value="Unassembled WGS sequence"/>
</dbReference>